<organism evidence="10 11">
    <name type="scientific">Candidatus Criblamydia sequanensis CRIB-18</name>
    <dbReference type="NCBI Taxonomy" id="1437425"/>
    <lineage>
        <taxon>Bacteria</taxon>
        <taxon>Pseudomonadati</taxon>
        <taxon>Chlamydiota</taxon>
        <taxon>Chlamydiia</taxon>
        <taxon>Parachlamydiales</taxon>
        <taxon>Candidatus Criblamydiaceae</taxon>
        <taxon>Candidatus Criblamydia</taxon>
    </lineage>
</organism>
<keyword evidence="11" id="KW-1185">Reference proteome</keyword>
<dbReference type="GO" id="GO:0006354">
    <property type="term" value="P:DNA-templated transcription elongation"/>
    <property type="evidence" value="ECO:0007669"/>
    <property type="project" value="UniProtKB-UniRule"/>
</dbReference>
<dbReference type="HAMAP" id="MF_00948">
    <property type="entry name" value="NusG"/>
    <property type="match status" value="1"/>
</dbReference>
<dbReference type="SUPFAM" id="SSF50104">
    <property type="entry name" value="Translation proteins SH3-like domain"/>
    <property type="match status" value="1"/>
</dbReference>
<dbReference type="InterPro" id="IPR006645">
    <property type="entry name" value="NGN-like_dom"/>
</dbReference>
<evidence type="ECO:0000259" key="9">
    <source>
        <dbReference type="SMART" id="SM00739"/>
    </source>
</evidence>
<dbReference type="AlphaFoldDB" id="A0A090CZ40"/>
<dbReference type="PANTHER" id="PTHR30265:SF2">
    <property type="entry name" value="TRANSCRIPTION TERMINATION_ANTITERMINATION PROTEIN NUSG"/>
    <property type="match status" value="1"/>
</dbReference>
<feature type="domain" description="KOW" evidence="9">
    <location>
        <begin position="120"/>
        <end position="147"/>
    </location>
</feature>
<comment type="similarity">
    <text evidence="5 7">Belongs to the NusG family.</text>
</comment>
<dbReference type="OrthoDB" id="9809075at2"/>
<evidence type="ECO:0000256" key="4">
    <source>
        <dbReference type="ARBA" id="ARBA00023163"/>
    </source>
</evidence>
<proteinExistence type="inferred from homology"/>
<comment type="function">
    <text evidence="5 7">Participates in transcription elongation, termination and antitermination.</text>
</comment>
<reference evidence="10" key="1">
    <citation type="submission" date="2013-12" db="EMBL/GenBank/DDBJ databases">
        <authorList>
            <person name="Linke B."/>
        </authorList>
    </citation>
    <scope>NUCLEOTIDE SEQUENCE [LARGE SCALE GENOMIC DNA]</scope>
    <source>
        <strain evidence="10">CRIB-18</strain>
    </source>
</reference>
<dbReference type="CDD" id="cd06091">
    <property type="entry name" value="KOW_NusG"/>
    <property type="match status" value="1"/>
</dbReference>
<evidence type="ECO:0000259" key="8">
    <source>
        <dbReference type="SMART" id="SM00738"/>
    </source>
</evidence>
<evidence type="ECO:0000256" key="7">
    <source>
        <dbReference type="RuleBase" id="RU000538"/>
    </source>
</evidence>
<dbReference type="Gene3D" id="3.30.70.940">
    <property type="entry name" value="NusG, N-terminal domain"/>
    <property type="match status" value="1"/>
</dbReference>
<name>A0A090CZ40_9BACT</name>
<dbReference type="eggNOG" id="COG0250">
    <property type="taxonomic scope" value="Bacteria"/>
</dbReference>
<evidence type="ECO:0000313" key="11">
    <source>
        <dbReference type="Proteomes" id="UP000031552"/>
    </source>
</evidence>
<dbReference type="InterPro" id="IPR036735">
    <property type="entry name" value="NGN_dom_sf"/>
</dbReference>
<dbReference type="NCBIfam" id="TIGR00922">
    <property type="entry name" value="nusG"/>
    <property type="match status" value="1"/>
</dbReference>
<gene>
    <name evidence="5 10" type="primary">nusG</name>
    <name evidence="10" type="ORF">CSEC_1155</name>
</gene>
<evidence type="ECO:0000256" key="6">
    <source>
        <dbReference type="NCBIfam" id="TIGR00922"/>
    </source>
</evidence>
<sequence length="183" mass="21078">MHKWYVVQVLSTHENKVQKALLEQIEHKGMNDFIERVLVPTENVSEVKQGQQRIVEKRIWPGYILIKMLMTDDSWQYVKTTAGVIDFLGGDKPTALSDREVDEILRDLEQKQKSVTQKHKFKVGDTVKIVDGVFVNFTGTITEVFHDKGRLSVNVSIFGRETQVDDLEFNQVEEVQDNAEKSD</sequence>
<dbReference type="SMART" id="SM00738">
    <property type="entry name" value="NGN"/>
    <property type="match status" value="1"/>
</dbReference>
<dbReference type="GO" id="GO:0006353">
    <property type="term" value="P:DNA-templated transcription termination"/>
    <property type="evidence" value="ECO:0007669"/>
    <property type="project" value="UniProtKB-UniRule"/>
</dbReference>
<dbReference type="Pfam" id="PF00467">
    <property type="entry name" value="KOW"/>
    <property type="match status" value="1"/>
</dbReference>
<dbReference type="InterPro" id="IPR047050">
    <property type="entry name" value="NGN"/>
</dbReference>
<dbReference type="SUPFAM" id="SSF82679">
    <property type="entry name" value="N-utilization substance G protein NusG, N-terminal domain"/>
    <property type="match status" value="1"/>
</dbReference>
<dbReference type="RefSeq" id="WP_041017488.1">
    <property type="nucleotide sequence ID" value="NZ_CCEJ010000004.1"/>
</dbReference>
<dbReference type="SMART" id="SM00739">
    <property type="entry name" value="KOW"/>
    <property type="match status" value="1"/>
</dbReference>
<accession>A0A090CZ40</accession>
<dbReference type="InterPro" id="IPR014722">
    <property type="entry name" value="Rib_uL2_dom2"/>
</dbReference>
<dbReference type="InterPro" id="IPR005824">
    <property type="entry name" value="KOW"/>
</dbReference>
<dbReference type="GO" id="GO:0005829">
    <property type="term" value="C:cytosol"/>
    <property type="evidence" value="ECO:0007669"/>
    <property type="project" value="TreeGrafter"/>
</dbReference>
<dbReference type="GO" id="GO:0031564">
    <property type="term" value="P:transcription antitermination"/>
    <property type="evidence" value="ECO:0007669"/>
    <property type="project" value="UniProtKB-UniRule"/>
</dbReference>
<dbReference type="InterPro" id="IPR043425">
    <property type="entry name" value="NusG-like"/>
</dbReference>
<dbReference type="Gene3D" id="2.30.30.30">
    <property type="match status" value="1"/>
</dbReference>
<evidence type="ECO:0000256" key="3">
    <source>
        <dbReference type="ARBA" id="ARBA00023015"/>
    </source>
</evidence>
<dbReference type="PRINTS" id="PR00338">
    <property type="entry name" value="NUSGTNSCPFCT"/>
</dbReference>
<comment type="caution">
    <text evidence="10">The sequence shown here is derived from an EMBL/GenBank/DDBJ whole genome shotgun (WGS) entry which is preliminary data.</text>
</comment>
<dbReference type="EMBL" id="CCEJ010000004">
    <property type="protein sequence ID" value="CDR33981.1"/>
    <property type="molecule type" value="Genomic_DNA"/>
</dbReference>
<evidence type="ECO:0000256" key="1">
    <source>
        <dbReference type="ARBA" id="ARBA00022472"/>
    </source>
</evidence>
<dbReference type="CDD" id="cd09891">
    <property type="entry name" value="NGN_Bact_1"/>
    <property type="match status" value="1"/>
</dbReference>
<dbReference type="GO" id="GO:0032784">
    <property type="term" value="P:regulation of DNA-templated transcription elongation"/>
    <property type="evidence" value="ECO:0007669"/>
    <property type="project" value="InterPro"/>
</dbReference>
<dbReference type="Pfam" id="PF02357">
    <property type="entry name" value="NusG"/>
    <property type="match status" value="1"/>
</dbReference>
<keyword evidence="3 5" id="KW-0805">Transcription regulation</keyword>
<dbReference type="PANTHER" id="PTHR30265">
    <property type="entry name" value="RHO-INTERACTING TRANSCRIPTION TERMINATION FACTOR NUSG"/>
    <property type="match status" value="1"/>
</dbReference>
<evidence type="ECO:0000256" key="5">
    <source>
        <dbReference type="HAMAP-Rule" id="MF_00948"/>
    </source>
</evidence>
<evidence type="ECO:0000256" key="2">
    <source>
        <dbReference type="ARBA" id="ARBA00022814"/>
    </source>
</evidence>
<dbReference type="Proteomes" id="UP000031552">
    <property type="component" value="Unassembled WGS sequence"/>
</dbReference>
<protein>
    <recommendedName>
        <fullName evidence="5 6">Transcription termination/antitermination protein NusG</fullName>
    </recommendedName>
</protein>
<keyword evidence="2 5" id="KW-0889">Transcription antitermination</keyword>
<feature type="domain" description="NusG-like N-terminal" evidence="8">
    <location>
        <begin position="1"/>
        <end position="108"/>
    </location>
</feature>
<dbReference type="InterPro" id="IPR008991">
    <property type="entry name" value="Translation_prot_SH3-like_sf"/>
</dbReference>
<dbReference type="STRING" id="1437425.CSEC_1155"/>
<keyword evidence="1 5" id="KW-0806">Transcription termination</keyword>
<reference evidence="10" key="2">
    <citation type="submission" date="2014-09" db="EMBL/GenBank/DDBJ databases">
        <title>Criblamydia sequanensis harbors a mega-plasmid encoding arsenite resistance.</title>
        <authorList>
            <person name="Bertelli C."/>
            <person name="Goesmann A."/>
            <person name="Greub G."/>
        </authorList>
    </citation>
    <scope>NUCLEOTIDE SEQUENCE [LARGE SCALE GENOMIC DNA]</scope>
    <source>
        <strain evidence="10">CRIB-18</strain>
    </source>
</reference>
<dbReference type="InterPro" id="IPR001062">
    <property type="entry name" value="Transcrpt_antiterm_NusG"/>
</dbReference>
<keyword evidence="4 5" id="KW-0804">Transcription</keyword>
<evidence type="ECO:0000313" key="10">
    <source>
        <dbReference type="EMBL" id="CDR33981.1"/>
    </source>
</evidence>